<dbReference type="GO" id="GO:0008270">
    <property type="term" value="F:zinc ion binding"/>
    <property type="evidence" value="ECO:0007669"/>
    <property type="project" value="UniProtKB-KW"/>
</dbReference>
<protein>
    <recommendedName>
        <fullName evidence="5">RING-type domain-containing protein</fullName>
    </recommendedName>
</protein>
<evidence type="ECO:0000256" key="4">
    <source>
        <dbReference type="SAM" id="Phobius"/>
    </source>
</evidence>
<dbReference type="PROSITE" id="PS50089">
    <property type="entry name" value="ZF_RING_2"/>
    <property type="match status" value="1"/>
</dbReference>
<dbReference type="CDD" id="cd16450">
    <property type="entry name" value="mRING-C3HGC3_RFWD3"/>
    <property type="match status" value="1"/>
</dbReference>
<keyword evidence="4" id="KW-0812">Transmembrane</keyword>
<evidence type="ECO:0000256" key="1">
    <source>
        <dbReference type="PROSITE-ProRule" id="PRU00175"/>
    </source>
</evidence>
<proteinExistence type="predicted"/>
<keyword evidence="1" id="KW-0479">Metal-binding</keyword>
<evidence type="ECO:0000313" key="6">
    <source>
        <dbReference type="EMBL" id="KAJ0200588.1"/>
    </source>
</evidence>
<keyword evidence="4" id="KW-1133">Transmembrane helix</keyword>
<keyword evidence="1" id="KW-0863">Zinc-finger</keyword>
<feature type="domain" description="RING-type" evidence="5">
    <location>
        <begin position="164"/>
        <end position="210"/>
    </location>
</feature>
<keyword evidence="1" id="KW-0862">Zinc</keyword>
<dbReference type="SUPFAM" id="SSF57850">
    <property type="entry name" value="RING/U-box"/>
    <property type="match status" value="1"/>
</dbReference>
<keyword evidence="7" id="KW-1185">Reference proteome</keyword>
<dbReference type="PANTHER" id="PTHR16047:SF13">
    <property type="entry name" value="E3 UBIQUITIN-PROTEIN LIGASE RFWD3"/>
    <property type="match status" value="1"/>
</dbReference>
<dbReference type="Proteomes" id="UP000235145">
    <property type="component" value="Unassembled WGS sequence"/>
</dbReference>
<dbReference type="GO" id="GO:0016567">
    <property type="term" value="P:protein ubiquitination"/>
    <property type="evidence" value="ECO:0007669"/>
    <property type="project" value="InterPro"/>
</dbReference>
<dbReference type="SMART" id="SM00184">
    <property type="entry name" value="RING"/>
    <property type="match status" value="1"/>
</dbReference>
<evidence type="ECO:0000256" key="3">
    <source>
        <dbReference type="SAM" id="MobiDB-lite"/>
    </source>
</evidence>
<evidence type="ECO:0000313" key="7">
    <source>
        <dbReference type="Proteomes" id="UP000235145"/>
    </source>
</evidence>
<evidence type="ECO:0000256" key="2">
    <source>
        <dbReference type="SAM" id="Coils"/>
    </source>
</evidence>
<dbReference type="InterPro" id="IPR001841">
    <property type="entry name" value="Znf_RING"/>
</dbReference>
<dbReference type="InterPro" id="IPR037381">
    <property type="entry name" value="RFWD3"/>
</dbReference>
<dbReference type="GO" id="GO:0004842">
    <property type="term" value="F:ubiquitin-protein transferase activity"/>
    <property type="evidence" value="ECO:0007669"/>
    <property type="project" value="InterPro"/>
</dbReference>
<gene>
    <name evidence="6" type="ORF">LSAT_V11C600308950</name>
</gene>
<name>A0A9R1V947_LACSA</name>
<keyword evidence="4" id="KW-0472">Membrane</keyword>
<feature type="coiled-coil region" evidence="2">
    <location>
        <begin position="250"/>
        <end position="296"/>
    </location>
</feature>
<organism evidence="6 7">
    <name type="scientific">Lactuca sativa</name>
    <name type="common">Garden lettuce</name>
    <dbReference type="NCBI Taxonomy" id="4236"/>
    <lineage>
        <taxon>Eukaryota</taxon>
        <taxon>Viridiplantae</taxon>
        <taxon>Streptophyta</taxon>
        <taxon>Embryophyta</taxon>
        <taxon>Tracheophyta</taxon>
        <taxon>Spermatophyta</taxon>
        <taxon>Magnoliopsida</taxon>
        <taxon>eudicotyledons</taxon>
        <taxon>Gunneridae</taxon>
        <taxon>Pentapetalae</taxon>
        <taxon>asterids</taxon>
        <taxon>campanulids</taxon>
        <taxon>Asterales</taxon>
        <taxon>Asteraceae</taxon>
        <taxon>Cichorioideae</taxon>
        <taxon>Cichorieae</taxon>
        <taxon>Lactucinae</taxon>
        <taxon>Lactuca</taxon>
    </lineage>
</organism>
<dbReference type="EMBL" id="NBSK02000006">
    <property type="protein sequence ID" value="KAJ0200588.1"/>
    <property type="molecule type" value="Genomic_DNA"/>
</dbReference>
<dbReference type="GO" id="GO:0005634">
    <property type="term" value="C:nucleus"/>
    <property type="evidence" value="ECO:0007669"/>
    <property type="project" value="InterPro"/>
</dbReference>
<dbReference type="GO" id="GO:0036297">
    <property type="term" value="P:interstrand cross-link repair"/>
    <property type="evidence" value="ECO:0007669"/>
    <property type="project" value="InterPro"/>
</dbReference>
<feature type="region of interest" description="Disordered" evidence="3">
    <location>
        <begin position="38"/>
        <end position="115"/>
    </location>
</feature>
<dbReference type="Pfam" id="PF13639">
    <property type="entry name" value="zf-RING_2"/>
    <property type="match status" value="1"/>
</dbReference>
<dbReference type="AlphaFoldDB" id="A0A9R1V947"/>
<dbReference type="PANTHER" id="PTHR16047">
    <property type="entry name" value="RFWD3 PROTEIN"/>
    <property type="match status" value="1"/>
</dbReference>
<feature type="compositionally biased region" description="Acidic residues" evidence="3">
    <location>
        <begin position="72"/>
        <end position="115"/>
    </location>
</feature>
<comment type="caution">
    <text evidence="6">The sequence shown here is derived from an EMBL/GenBank/DDBJ whole genome shotgun (WGS) entry which is preliminary data.</text>
</comment>
<feature type="transmembrane region" description="Helical" evidence="4">
    <location>
        <begin position="6"/>
        <end position="23"/>
    </location>
</feature>
<sequence length="325" mass="38303">MVNFDLIHVLFFFILYSVLEVLITSIMEDYRLIETEEYQEGFENEEEVEEEEEDEEGEELGELIPRVIPIDSIEDEDYEDEDDYENDNYWDEDEDYWDEDDEDDEDEDEEPDELIPVEITSLTISSSISNGRSINDGYLNDSNDLESCEGKESLNRGEIDGLFCPICFEAWTSGGSHQICCLPCGHIYGLSCINKWLQLRRSSGKCPQCKKSCTLKDVRVLYAARLCVADEELHKKVRCLEAKCAYLEQKDYVERIKEELREELERDMDEKWEKLKREMVEKMDKLERDMEEIRMVNEIDEYVRNQNQLQTADNLNEHDQTSGTR</sequence>
<dbReference type="OrthoDB" id="5600418at2759"/>
<reference evidence="6 7" key="1">
    <citation type="journal article" date="2017" name="Nat. Commun.">
        <title>Genome assembly with in vitro proximity ligation data and whole-genome triplication in lettuce.</title>
        <authorList>
            <person name="Reyes-Chin-Wo S."/>
            <person name="Wang Z."/>
            <person name="Yang X."/>
            <person name="Kozik A."/>
            <person name="Arikit S."/>
            <person name="Song C."/>
            <person name="Xia L."/>
            <person name="Froenicke L."/>
            <person name="Lavelle D.O."/>
            <person name="Truco M.J."/>
            <person name="Xia R."/>
            <person name="Zhu S."/>
            <person name="Xu C."/>
            <person name="Xu H."/>
            <person name="Xu X."/>
            <person name="Cox K."/>
            <person name="Korf I."/>
            <person name="Meyers B.C."/>
            <person name="Michelmore R.W."/>
        </authorList>
    </citation>
    <scope>NUCLEOTIDE SEQUENCE [LARGE SCALE GENOMIC DNA]</scope>
    <source>
        <strain evidence="7">cv. Salinas</strain>
        <tissue evidence="6">Seedlings</tissue>
    </source>
</reference>
<dbReference type="InterPro" id="IPR013083">
    <property type="entry name" value="Znf_RING/FYVE/PHD"/>
</dbReference>
<feature type="compositionally biased region" description="Acidic residues" evidence="3">
    <location>
        <begin position="38"/>
        <end position="61"/>
    </location>
</feature>
<evidence type="ECO:0000259" key="5">
    <source>
        <dbReference type="PROSITE" id="PS50089"/>
    </source>
</evidence>
<dbReference type="Gene3D" id="3.30.40.10">
    <property type="entry name" value="Zinc/RING finger domain, C3HC4 (zinc finger)"/>
    <property type="match status" value="1"/>
</dbReference>
<accession>A0A9R1V947</accession>
<keyword evidence="2" id="KW-0175">Coiled coil</keyword>